<keyword evidence="14 22" id="KW-1133">Transmembrane helix</keyword>
<evidence type="ECO:0000256" key="2">
    <source>
        <dbReference type="ARBA" id="ARBA00004673"/>
    </source>
</evidence>
<evidence type="ECO:0000256" key="11">
    <source>
        <dbReference type="ARBA" id="ARBA00022737"/>
    </source>
</evidence>
<evidence type="ECO:0000256" key="1">
    <source>
        <dbReference type="ARBA" id="ARBA00004533"/>
    </source>
</evidence>
<keyword evidence="11" id="KW-0677">Repeat</keyword>
<evidence type="ECO:0000256" key="21">
    <source>
        <dbReference type="PIRSR" id="PIRSR000006-2"/>
    </source>
</evidence>
<evidence type="ECO:0000256" key="10">
    <source>
        <dbReference type="ARBA" id="ARBA00022723"/>
    </source>
</evidence>
<organism evidence="24 25">
    <name type="scientific">Candidatus Endolissoclinum faulkneri L2</name>
    <dbReference type="NCBI Taxonomy" id="1193729"/>
    <lineage>
        <taxon>Bacteria</taxon>
        <taxon>Pseudomonadati</taxon>
        <taxon>Pseudomonadota</taxon>
        <taxon>Alphaproteobacteria</taxon>
        <taxon>Rhodospirillales</taxon>
        <taxon>Rhodospirillaceae</taxon>
        <taxon>Candidatus Endolissoclinum</taxon>
    </lineage>
</organism>
<dbReference type="SUPFAM" id="SSF46626">
    <property type="entry name" value="Cytochrome c"/>
    <property type="match status" value="2"/>
</dbReference>
<evidence type="ECO:0000256" key="17">
    <source>
        <dbReference type="ARBA" id="ARBA00023065"/>
    </source>
</evidence>
<evidence type="ECO:0000259" key="23">
    <source>
        <dbReference type="PROSITE" id="PS51007"/>
    </source>
</evidence>
<keyword evidence="17 19" id="KW-0406">Ion transport</keyword>
<dbReference type="GO" id="GO:0006119">
    <property type="term" value="P:oxidative phosphorylation"/>
    <property type="evidence" value="ECO:0007669"/>
    <property type="project" value="UniProtKB-UniPathway"/>
</dbReference>
<evidence type="ECO:0000256" key="5">
    <source>
        <dbReference type="ARBA" id="ARBA00022475"/>
    </source>
</evidence>
<evidence type="ECO:0000256" key="19">
    <source>
        <dbReference type="PIRNR" id="PIRNR000006"/>
    </source>
</evidence>
<dbReference type="GO" id="GO:0016491">
    <property type="term" value="F:oxidoreductase activity"/>
    <property type="evidence" value="ECO:0007669"/>
    <property type="project" value="UniProtKB-KW"/>
</dbReference>
<dbReference type="OrthoDB" id="9811281at2"/>
<dbReference type="PANTHER" id="PTHR33751:SF1">
    <property type="entry name" value="CBB3-TYPE CYTOCHROME C OXIDASE SUBUNIT FIXP"/>
    <property type="match status" value="1"/>
</dbReference>
<dbReference type="GO" id="GO:0009055">
    <property type="term" value="F:electron transfer activity"/>
    <property type="evidence" value="ECO:0007669"/>
    <property type="project" value="InterPro"/>
</dbReference>
<comment type="similarity">
    <text evidence="3 19">Belongs to the CcoP / FixP family.</text>
</comment>
<dbReference type="PATRIC" id="fig|1193729.4.peg.341"/>
<gene>
    <name evidence="24" type="primary">ccoP</name>
    <name evidence="24" type="ORF">A1OE_622</name>
</gene>
<dbReference type="GO" id="GO:0005886">
    <property type="term" value="C:plasma membrane"/>
    <property type="evidence" value="ECO:0007669"/>
    <property type="project" value="UniProtKB-SubCell"/>
</dbReference>
<protein>
    <recommendedName>
        <fullName evidence="19">Cbb3-type cytochrome c oxidase subunit</fullName>
    </recommendedName>
</protein>
<feature type="domain" description="Cytochrome c" evidence="23">
    <location>
        <begin position="108"/>
        <end position="198"/>
    </location>
</feature>
<dbReference type="KEGG" id="thal:A1OE_622"/>
<dbReference type="Pfam" id="PF13442">
    <property type="entry name" value="Cytochrome_CBB3"/>
    <property type="match status" value="2"/>
</dbReference>
<dbReference type="PRINTS" id="PR00605">
    <property type="entry name" value="CYTCHROMECIC"/>
</dbReference>
<comment type="function">
    <text evidence="19">C-type cytochrome. Part of the cbb3-type cytochrome c oxidase complex.</text>
</comment>
<dbReference type="InterPro" id="IPR036909">
    <property type="entry name" value="Cyt_c-like_dom_sf"/>
</dbReference>
<keyword evidence="25" id="KW-1185">Reference proteome</keyword>
<keyword evidence="12 19" id="KW-0375">Hydrogen ion transport</keyword>
<dbReference type="PANTHER" id="PTHR33751">
    <property type="entry name" value="CBB3-TYPE CYTOCHROME C OXIDASE SUBUNIT FIXP"/>
    <property type="match status" value="1"/>
</dbReference>
<comment type="pathway">
    <text evidence="2 19">Energy metabolism; oxidative phosphorylation.</text>
</comment>
<dbReference type="EMBL" id="CP003539">
    <property type="protein sequence ID" value="AFX98810.1"/>
    <property type="molecule type" value="Genomic_DNA"/>
</dbReference>
<comment type="subcellular location">
    <subcellularLocation>
        <location evidence="1 19">Cell inner membrane</location>
    </subcellularLocation>
</comment>
<evidence type="ECO:0000256" key="18">
    <source>
        <dbReference type="ARBA" id="ARBA00023136"/>
    </source>
</evidence>
<evidence type="ECO:0000256" key="16">
    <source>
        <dbReference type="ARBA" id="ARBA00023004"/>
    </source>
</evidence>
<dbReference type="Pfam" id="PF14715">
    <property type="entry name" value="FixP_N"/>
    <property type="match status" value="1"/>
</dbReference>
<dbReference type="NCBIfam" id="TIGR00782">
    <property type="entry name" value="ccoP"/>
    <property type="match status" value="1"/>
</dbReference>
<dbReference type="GO" id="GO:0005506">
    <property type="term" value="F:iron ion binding"/>
    <property type="evidence" value="ECO:0007669"/>
    <property type="project" value="InterPro"/>
</dbReference>
<dbReference type="UniPathway" id="UPA00705"/>
<evidence type="ECO:0000256" key="9">
    <source>
        <dbReference type="ARBA" id="ARBA00022692"/>
    </source>
</evidence>
<keyword evidence="5 19" id="KW-1003">Cell membrane</keyword>
<dbReference type="InterPro" id="IPR038414">
    <property type="entry name" value="CcoP_N_sf"/>
</dbReference>
<keyword evidence="4 19" id="KW-0813">Transport</keyword>
<evidence type="ECO:0000256" key="7">
    <source>
        <dbReference type="ARBA" id="ARBA00022617"/>
    </source>
</evidence>
<dbReference type="GO" id="GO:0020037">
    <property type="term" value="F:heme binding"/>
    <property type="evidence" value="ECO:0007669"/>
    <property type="project" value="InterPro"/>
</dbReference>
<dbReference type="InterPro" id="IPR032858">
    <property type="entry name" value="CcoP_N"/>
</dbReference>
<feature type="domain" description="Cytochrome c" evidence="23">
    <location>
        <begin position="205"/>
        <end position="286"/>
    </location>
</feature>
<dbReference type="Proteomes" id="UP000010077">
    <property type="component" value="Chromosome"/>
</dbReference>
<dbReference type="STRING" id="1193729.A1OE_622"/>
<feature type="binding site" description="covalent" evidence="21">
    <location>
        <position position="221"/>
    </location>
    <ligand>
        <name>heme c</name>
        <dbReference type="ChEBI" id="CHEBI:61717"/>
        <label>2</label>
    </ligand>
</feature>
<name>K7YGW8_9PROT</name>
<keyword evidence="6 19" id="KW-0997">Cell inner membrane</keyword>
<dbReference type="Gene3D" id="6.10.280.130">
    <property type="match status" value="1"/>
</dbReference>
<dbReference type="AlphaFoldDB" id="K7YGW8"/>
<feature type="binding site" description="axial binding residue" evidence="20">
    <location>
        <position position="173"/>
    </location>
    <ligand>
        <name>heme c</name>
        <dbReference type="ChEBI" id="CHEBI:61717"/>
        <label>2</label>
    </ligand>
    <ligandPart>
        <name>Fe</name>
        <dbReference type="ChEBI" id="CHEBI:18248"/>
    </ligandPart>
</feature>
<evidence type="ECO:0000256" key="8">
    <source>
        <dbReference type="ARBA" id="ARBA00022660"/>
    </source>
</evidence>
<evidence type="ECO:0000256" key="14">
    <source>
        <dbReference type="ARBA" id="ARBA00022989"/>
    </source>
</evidence>
<dbReference type="InterPro" id="IPR050597">
    <property type="entry name" value="Cytochrome_c_Oxidase_Subunit"/>
</dbReference>
<keyword evidence="8 19" id="KW-0679">Respiratory chain</keyword>
<evidence type="ECO:0000256" key="4">
    <source>
        <dbReference type="ARBA" id="ARBA00022448"/>
    </source>
</evidence>
<evidence type="ECO:0000256" key="20">
    <source>
        <dbReference type="PIRSR" id="PIRSR000006-1"/>
    </source>
</evidence>
<dbReference type="InterPro" id="IPR009056">
    <property type="entry name" value="Cyt_c-like_dom"/>
</dbReference>
<feature type="transmembrane region" description="Helical" evidence="22">
    <location>
        <begin position="32"/>
        <end position="50"/>
    </location>
</feature>
<evidence type="ECO:0000256" key="15">
    <source>
        <dbReference type="ARBA" id="ARBA00023002"/>
    </source>
</evidence>
<evidence type="ECO:0000313" key="25">
    <source>
        <dbReference type="Proteomes" id="UP000010077"/>
    </source>
</evidence>
<keyword evidence="18 19" id="KW-0472">Membrane</keyword>
<dbReference type="eggNOG" id="COG2010">
    <property type="taxonomic scope" value="Bacteria"/>
</dbReference>
<dbReference type="Gene3D" id="1.10.760.10">
    <property type="entry name" value="Cytochrome c-like domain"/>
    <property type="match status" value="2"/>
</dbReference>
<evidence type="ECO:0000313" key="24">
    <source>
        <dbReference type="EMBL" id="AFX98810.1"/>
    </source>
</evidence>
<feature type="binding site" description="axial binding residue" evidence="20">
    <location>
        <position position="222"/>
    </location>
    <ligand>
        <name>heme c</name>
        <dbReference type="ChEBI" id="CHEBI:61717"/>
        <label>2</label>
    </ligand>
    <ligandPart>
        <name>Fe</name>
        <dbReference type="ChEBI" id="CHEBI:18248"/>
    </ligandPart>
</feature>
<dbReference type="PROSITE" id="PS51007">
    <property type="entry name" value="CYTC"/>
    <property type="match status" value="2"/>
</dbReference>
<evidence type="ECO:0000256" key="6">
    <source>
        <dbReference type="ARBA" id="ARBA00022519"/>
    </source>
</evidence>
<keyword evidence="7 19" id="KW-0349">Heme</keyword>
<keyword evidence="10 19" id="KW-0479">Metal-binding</keyword>
<sequence length="289" mass="31978">MSKKEDHVVNKVETTGYEWDGIKELNNPLPRWWLYVFYTTILFAICYAVYYPAIPLIERNTEGLSNYSSRKELENEMAAVKSSHATMLELIKTMDVSDIQSDPKLARFAAAGGASNFKVYCSQCHGSGAQGGVGYPNLNDDDWLWGGSINQIETTIRHGIRYEADEDTRYSEMPAFGRDQILSEEQIIAVANYVCSLSGLEHEESVIALGAMVFTENCSSCHGDDGKGINEVGAPNLADKLWLYDKSKKAILSQIINPQHGIMPAWGNRLGDIIVKELAVYVHGLGGGE</sequence>
<feature type="binding site" description="covalent" evidence="21">
    <location>
        <position position="218"/>
    </location>
    <ligand>
        <name>heme c</name>
        <dbReference type="ChEBI" id="CHEBI:61717"/>
        <label>2</label>
    </ligand>
</feature>
<evidence type="ECO:0000256" key="22">
    <source>
        <dbReference type="SAM" id="Phobius"/>
    </source>
</evidence>
<dbReference type="GO" id="GO:1902600">
    <property type="term" value="P:proton transmembrane transport"/>
    <property type="evidence" value="ECO:0007669"/>
    <property type="project" value="UniProtKB-KW"/>
</dbReference>
<accession>K7YGW8</accession>
<feature type="binding site" description="covalent" evidence="21">
    <location>
        <position position="121"/>
    </location>
    <ligand>
        <name>heme c</name>
        <dbReference type="ChEBI" id="CHEBI:61717"/>
        <label>1</label>
    </ligand>
</feature>
<feature type="binding site" description="covalent" evidence="21">
    <location>
        <position position="124"/>
    </location>
    <ligand>
        <name>heme c</name>
        <dbReference type="ChEBI" id="CHEBI:61717"/>
        <label>1</label>
    </ligand>
</feature>
<keyword evidence="16 19" id="KW-0408">Iron</keyword>
<feature type="binding site" description="axial binding residue" evidence="20">
    <location>
        <position position="263"/>
    </location>
    <ligand>
        <name>heme c</name>
        <dbReference type="ChEBI" id="CHEBI:61717"/>
        <label>1</label>
    </ligand>
    <ligandPart>
        <name>Fe</name>
        <dbReference type="ChEBI" id="CHEBI:18248"/>
    </ligandPart>
</feature>
<proteinExistence type="inferred from homology"/>
<evidence type="ECO:0000256" key="13">
    <source>
        <dbReference type="ARBA" id="ARBA00022982"/>
    </source>
</evidence>
<keyword evidence="9 22" id="KW-0812">Transmembrane</keyword>
<evidence type="ECO:0000256" key="3">
    <source>
        <dbReference type="ARBA" id="ARBA00006113"/>
    </source>
</evidence>
<reference evidence="24 25" key="1">
    <citation type="journal article" date="2012" name="Proc. Natl. Acad. Sci. U.S.A.">
        <title>Genome streamlining and chemical defense in a coral reef symbiosis.</title>
        <authorList>
            <person name="Kwan J.C."/>
            <person name="Donia M.S."/>
            <person name="Han A.W."/>
            <person name="Hirose E."/>
            <person name="Haygood M.G."/>
            <person name="Schmidt E.W."/>
        </authorList>
    </citation>
    <scope>NUCLEOTIDE SEQUENCE [LARGE SCALE GENOMIC DNA]</scope>
    <source>
        <strain evidence="24 25">L2</strain>
    </source>
</reference>
<evidence type="ECO:0000256" key="12">
    <source>
        <dbReference type="ARBA" id="ARBA00022781"/>
    </source>
</evidence>
<dbReference type="PIRSF" id="PIRSF000006">
    <property type="entry name" value="Cbb3-Cox_fixP"/>
    <property type="match status" value="1"/>
</dbReference>
<feature type="binding site" description="axial binding residue" evidence="20">
    <location>
        <position position="125"/>
    </location>
    <ligand>
        <name>heme c</name>
        <dbReference type="ChEBI" id="CHEBI:61717"/>
        <label>1</label>
    </ligand>
    <ligandPart>
        <name>Fe</name>
        <dbReference type="ChEBI" id="CHEBI:18248"/>
    </ligandPart>
</feature>
<dbReference type="RefSeq" id="WP_015088308.1">
    <property type="nucleotide sequence ID" value="NC_019566.1"/>
</dbReference>
<comment type="cofactor">
    <cofactor evidence="19 21">
        <name>heme c</name>
        <dbReference type="ChEBI" id="CHEBI:61717"/>
    </cofactor>
    <text evidence="19 21">Binds 2 heme C groups per subunit.</text>
</comment>
<dbReference type="InterPro" id="IPR008168">
    <property type="entry name" value="Cyt_C_IC"/>
</dbReference>
<dbReference type="HOGENOM" id="CLU_047545_2_0_5"/>
<keyword evidence="13 19" id="KW-0249">Electron transport</keyword>
<comment type="subunit">
    <text evidence="19">Component of the cbb3-type cytochrome c oxidase.</text>
</comment>
<keyword evidence="15 19" id="KW-0560">Oxidoreductase</keyword>
<dbReference type="InterPro" id="IPR004678">
    <property type="entry name" value="Cyt_c_oxidase_cbb3_su3"/>
</dbReference>